<sequence length="311" mass="36146">MKSGVSSKFSQDPDKFINDNSFLNKVQINDLVKYLNNSTLNLNQFLNLLQNVSKLQYDKINIYYILEQVTIDLDNEPIRVIEFLFSISNILNNKFFSNLSKYMRYILNIPEPEQVKEEPQSVEEVQDQKEEFEEKKNEILEELIKIEKKKDNFRKIYGILDQCSNENDLETMKKAIEYGYNDIQDYDGNKILTKAASKNNLNLAKMLVQCGDDPSFLGDSKRNALYIFCREGNLEAVKFFASQPNIDPNSPNVDNWTTLMIAVKYDHYEVVQYLLTLKGIDINAKNVWNETALQQAKSERMRNLLIKNGAV</sequence>
<dbReference type="KEGG" id="tva:4754024"/>
<dbReference type="AlphaFoldDB" id="A2FFS1"/>
<keyword evidence="4" id="KW-1185">Reference proteome</keyword>
<name>A2FFS1_TRIV3</name>
<dbReference type="EMBL" id="DS113767">
    <property type="protein sequence ID" value="EAX96255.1"/>
    <property type="molecule type" value="Genomic_DNA"/>
</dbReference>
<dbReference type="Pfam" id="PF12796">
    <property type="entry name" value="Ank_2"/>
    <property type="match status" value="1"/>
</dbReference>
<evidence type="ECO:0000313" key="4">
    <source>
        <dbReference type="Proteomes" id="UP000001542"/>
    </source>
</evidence>
<accession>A2FFS1</accession>
<dbReference type="OrthoDB" id="341259at2759"/>
<dbReference type="GO" id="GO:0006355">
    <property type="term" value="P:regulation of DNA-templated transcription"/>
    <property type="evidence" value="ECO:0007669"/>
    <property type="project" value="InterPro"/>
</dbReference>
<dbReference type="Gene3D" id="1.25.40.20">
    <property type="entry name" value="Ankyrin repeat-containing domain"/>
    <property type="match status" value="1"/>
</dbReference>
<feature type="repeat" description="ANK" evidence="1">
    <location>
        <begin position="254"/>
        <end position="287"/>
    </location>
</feature>
<dbReference type="Proteomes" id="UP000001542">
    <property type="component" value="Unassembled WGS sequence"/>
</dbReference>
<dbReference type="RefSeq" id="XP_001309185.1">
    <property type="nucleotide sequence ID" value="XM_001309184.1"/>
</dbReference>
<proteinExistence type="predicted"/>
<evidence type="ECO:0000313" key="3">
    <source>
        <dbReference type="EMBL" id="EAX96255.1"/>
    </source>
</evidence>
<gene>
    <name evidence="3" type="ORF">TVAG_205420</name>
</gene>
<reference evidence="3" key="1">
    <citation type="submission" date="2006-10" db="EMBL/GenBank/DDBJ databases">
        <authorList>
            <person name="Amadeo P."/>
            <person name="Zhao Q."/>
            <person name="Wortman J."/>
            <person name="Fraser-Liggett C."/>
            <person name="Carlton J."/>
        </authorList>
    </citation>
    <scope>NUCLEOTIDE SEQUENCE</scope>
    <source>
        <strain evidence="3">G3</strain>
    </source>
</reference>
<keyword evidence="2" id="KW-0175">Coiled coil</keyword>
<dbReference type="SUPFAM" id="SSF48403">
    <property type="entry name" value="Ankyrin repeat"/>
    <property type="match status" value="1"/>
</dbReference>
<dbReference type="InterPro" id="IPR002110">
    <property type="entry name" value="Ankyrin_rpt"/>
</dbReference>
<dbReference type="STRING" id="5722.A2FFS1"/>
<dbReference type="PROSITE" id="PS50088">
    <property type="entry name" value="ANK_REPEAT"/>
    <property type="match status" value="1"/>
</dbReference>
<dbReference type="PANTHER" id="PTHR24164">
    <property type="entry name" value="RELA-ASSOCIATED INHIBITOR"/>
    <property type="match status" value="1"/>
</dbReference>
<evidence type="ECO:0000256" key="1">
    <source>
        <dbReference type="PROSITE-ProRule" id="PRU00023"/>
    </source>
</evidence>
<dbReference type="VEuPathDB" id="TrichDB:TVAGG3_0488880"/>
<dbReference type="InParanoid" id="A2FFS1"/>
<dbReference type="PANTHER" id="PTHR24164:SF4">
    <property type="entry name" value="RELA-ASSOCIATED INHIBITOR"/>
    <property type="match status" value="1"/>
</dbReference>
<keyword evidence="1" id="KW-0040">ANK repeat</keyword>
<organism evidence="3 4">
    <name type="scientific">Trichomonas vaginalis (strain ATCC PRA-98 / G3)</name>
    <dbReference type="NCBI Taxonomy" id="412133"/>
    <lineage>
        <taxon>Eukaryota</taxon>
        <taxon>Metamonada</taxon>
        <taxon>Parabasalia</taxon>
        <taxon>Trichomonadida</taxon>
        <taxon>Trichomonadidae</taxon>
        <taxon>Trichomonas</taxon>
    </lineage>
</organism>
<protein>
    <submittedName>
        <fullName evidence="3">Uncharacterized protein</fullName>
    </submittedName>
</protein>
<reference evidence="3" key="2">
    <citation type="journal article" date="2007" name="Science">
        <title>Draft genome sequence of the sexually transmitted pathogen Trichomonas vaginalis.</title>
        <authorList>
            <person name="Carlton J.M."/>
            <person name="Hirt R.P."/>
            <person name="Silva J.C."/>
            <person name="Delcher A.L."/>
            <person name="Schatz M."/>
            <person name="Zhao Q."/>
            <person name="Wortman J.R."/>
            <person name="Bidwell S.L."/>
            <person name="Alsmark U.C.M."/>
            <person name="Besteiro S."/>
            <person name="Sicheritz-Ponten T."/>
            <person name="Noel C.J."/>
            <person name="Dacks J.B."/>
            <person name="Foster P.G."/>
            <person name="Simillion C."/>
            <person name="Van de Peer Y."/>
            <person name="Miranda-Saavedra D."/>
            <person name="Barton G.J."/>
            <person name="Westrop G.D."/>
            <person name="Mueller S."/>
            <person name="Dessi D."/>
            <person name="Fiori P.L."/>
            <person name="Ren Q."/>
            <person name="Paulsen I."/>
            <person name="Zhang H."/>
            <person name="Bastida-Corcuera F.D."/>
            <person name="Simoes-Barbosa A."/>
            <person name="Brown M.T."/>
            <person name="Hayes R.D."/>
            <person name="Mukherjee M."/>
            <person name="Okumura C.Y."/>
            <person name="Schneider R."/>
            <person name="Smith A.J."/>
            <person name="Vanacova S."/>
            <person name="Villalvazo M."/>
            <person name="Haas B.J."/>
            <person name="Pertea M."/>
            <person name="Feldblyum T.V."/>
            <person name="Utterback T.R."/>
            <person name="Shu C.L."/>
            <person name="Osoegawa K."/>
            <person name="de Jong P.J."/>
            <person name="Hrdy I."/>
            <person name="Horvathova L."/>
            <person name="Zubacova Z."/>
            <person name="Dolezal P."/>
            <person name="Malik S.B."/>
            <person name="Logsdon J.M. Jr."/>
            <person name="Henze K."/>
            <person name="Gupta A."/>
            <person name="Wang C.C."/>
            <person name="Dunne R.L."/>
            <person name="Upcroft J.A."/>
            <person name="Upcroft P."/>
            <person name="White O."/>
            <person name="Salzberg S.L."/>
            <person name="Tang P."/>
            <person name="Chiu C.-H."/>
            <person name="Lee Y.-S."/>
            <person name="Embley T.M."/>
            <person name="Coombs G.H."/>
            <person name="Mottram J.C."/>
            <person name="Tachezy J."/>
            <person name="Fraser-Liggett C.M."/>
            <person name="Johnson P.J."/>
        </authorList>
    </citation>
    <scope>NUCLEOTIDE SEQUENCE [LARGE SCALE GENOMIC DNA]</scope>
    <source>
        <strain evidence="3">G3</strain>
    </source>
</reference>
<dbReference type="SMART" id="SM00248">
    <property type="entry name" value="ANK"/>
    <property type="match status" value="3"/>
</dbReference>
<dbReference type="InterPro" id="IPR036770">
    <property type="entry name" value="Ankyrin_rpt-contain_sf"/>
</dbReference>
<dbReference type="SMR" id="A2FFS1"/>
<evidence type="ECO:0000256" key="2">
    <source>
        <dbReference type="SAM" id="Coils"/>
    </source>
</evidence>
<dbReference type="VEuPathDB" id="TrichDB:TVAG_205420"/>
<dbReference type="InterPro" id="IPR028320">
    <property type="entry name" value="iASPP"/>
</dbReference>
<feature type="coiled-coil region" evidence="2">
    <location>
        <begin position="122"/>
        <end position="149"/>
    </location>
</feature>